<dbReference type="InterPro" id="IPR019775">
    <property type="entry name" value="WD40_repeat_CS"/>
</dbReference>
<comment type="caution">
    <text evidence="5">The sequence shown here is derived from an EMBL/GenBank/DDBJ whole genome shotgun (WGS) entry which is preliminary data.</text>
</comment>
<gene>
    <name evidence="5" type="ORF">PPENT_87.1.T1490001</name>
</gene>
<keyword evidence="2" id="KW-0677">Repeat</keyword>
<organism evidence="5 6">
    <name type="scientific">Paramecium pentaurelia</name>
    <dbReference type="NCBI Taxonomy" id="43138"/>
    <lineage>
        <taxon>Eukaryota</taxon>
        <taxon>Sar</taxon>
        <taxon>Alveolata</taxon>
        <taxon>Ciliophora</taxon>
        <taxon>Intramacronucleata</taxon>
        <taxon>Oligohymenophorea</taxon>
        <taxon>Peniculida</taxon>
        <taxon>Parameciidae</taxon>
        <taxon>Paramecium</taxon>
    </lineage>
</organism>
<evidence type="ECO:0000256" key="2">
    <source>
        <dbReference type="ARBA" id="ARBA00022737"/>
    </source>
</evidence>
<dbReference type="OrthoDB" id="1935146at2759"/>
<feature type="coiled-coil region" evidence="4">
    <location>
        <begin position="1611"/>
        <end position="1638"/>
    </location>
</feature>
<evidence type="ECO:0000256" key="4">
    <source>
        <dbReference type="SAM" id="Coils"/>
    </source>
</evidence>
<dbReference type="PROSITE" id="PS50082">
    <property type="entry name" value="WD_REPEATS_2"/>
    <property type="match status" value="4"/>
</dbReference>
<evidence type="ECO:0000313" key="6">
    <source>
        <dbReference type="Proteomes" id="UP000689195"/>
    </source>
</evidence>
<protein>
    <recommendedName>
        <fullName evidence="7">NACHT domain-containing protein</fullName>
    </recommendedName>
</protein>
<dbReference type="InterPro" id="IPR018247">
    <property type="entry name" value="EF_Hand_1_Ca_BS"/>
</dbReference>
<dbReference type="PROSITE" id="PS00678">
    <property type="entry name" value="WD_REPEATS_1"/>
    <property type="match status" value="2"/>
</dbReference>
<accession>A0A8S1Y3I2</accession>
<dbReference type="EMBL" id="CAJJDO010000149">
    <property type="protein sequence ID" value="CAD8207857.1"/>
    <property type="molecule type" value="Genomic_DNA"/>
</dbReference>
<dbReference type="InterPro" id="IPR050349">
    <property type="entry name" value="WD_LIS1/nudF_dynein_reg"/>
</dbReference>
<feature type="repeat" description="WD" evidence="3">
    <location>
        <begin position="1984"/>
        <end position="2025"/>
    </location>
</feature>
<dbReference type="Proteomes" id="UP000689195">
    <property type="component" value="Unassembled WGS sequence"/>
</dbReference>
<evidence type="ECO:0008006" key="7">
    <source>
        <dbReference type="Google" id="ProtNLM"/>
    </source>
</evidence>
<dbReference type="PANTHER" id="PTHR44129">
    <property type="entry name" value="WD REPEAT-CONTAINING PROTEIN POP1"/>
    <property type="match status" value="1"/>
</dbReference>
<dbReference type="SMART" id="SM00320">
    <property type="entry name" value="WD40"/>
    <property type="match status" value="17"/>
</dbReference>
<evidence type="ECO:0000256" key="1">
    <source>
        <dbReference type="ARBA" id="ARBA00022574"/>
    </source>
</evidence>
<dbReference type="PROSITE" id="PS00018">
    <property type="entry name" value="EF_HAND_1"/>
    <property type="match status" value="1"/>
</dbReference>
<keyword evidence="6" id="KW-1185">Reference proteome</keyword>
<evidence type="ECO:0000313" key="5">
    <source>
        <dbReference type="EMBL" id="CAD8207857.1"/>
    </source>
</evidence>
<feature type="coiled-coil region" evidence="4">
    <location>
        <begin position="1184"/>
        <end position="1211"/>
    </location>
</feature>
<name>A0A8S1Y3I2_9CILI</name>
<sequence length="3469" mass="406933">MCNFQIQLKNQSVEEYDGQNIRMKLFQREKLFDISNELYYLPKFLDTSYQLRGGGCAIQKTTNTIQFKAKNAIIPLNFAANLERFTIMIVEKSNLYQDKIYQDEILIAFQWFFNHKEYFQVLCNDQLLNSINYELIEKSVERLIKQLPVYVKLSGFLLHSLLQIINDLLRVIFSSQLKNEDRYIQFELQQSLLNTISETEEQIKVESSKIWITGVDFELQIIKTCITHLRTNSEIGQELLLSFLCQVANSVTQLSPTSELIDTIIEGGKYLLMNFYNKQIQHPLEKYEIYYFFENLKWSLINQLKQSNSITTTIIHLQKGYCKYIQQSKDWMIHFCWINLLSDIISYRPILSKSEILELQNQKQIDQKQFFPESQFVQVVYDKTLFKIKLLPDDKSNFQNLFEELKLFQEYSLEKQEKIQLLPNYLNFKFDNNNDGSINDEDLNIQILTKESNLEILKPLNNILLQSRDALIQNFNQIDIQLKRLKSIPTIQDIEKQEVKENIALIIKQLKQESQLFIFTLSQIQLLVIREIEIHKVFLQILEKEDNNLSQNVKPLKQQLLQTIKDSEQNFKSQFTPNIKNIVNFWVVHCQLIAIYQSQYLFSENKELESLKQDDGQSISNQFHSTILNLHNFLRYFIGQITKSKKIFKQIYEKTTVKQYFQNALSQKQITEIVIQLYNPNLILQLNNEFQDSYKKFFESKWKLETEQDLKVSFIGCYFIQMNFKIIKRLLLFHKQNLAYLTLQKNHSRFVSKLQSNNFGSNSLNQPIIESLIIEKRSLIQKHFDKYNDKELTDQEANDLSQLQKQVAQSIKEIKFKKWPSQLSTILIIFFQEILTKLQMLELNYKYKNTIKEEIFKLIEIQLTKQYEQDLSVKQIQVIDKEEQNEQEMIPQLFNCDIVIQKISLLIAKSTKVLKIIQQKYINFCLSQSIPNNSILQNTWESFKLNLNEAFKEIEEMNKNCGLMLSNNDQIVFFQSFIERLSKTQNFDQINANIFLFNTQTFLDQINSNMEQEIMNDKKLSFLLSELKTDLISKQGGGIQDLFEDSSYKVRESLAYNLIKIQSIVFETPIQEFCSKLLKDLWIFENHDSVRNILKNEEMVKMQKRLFSQDLTTFSNSLKVEMQTRLKSIEQLETLVLIGDNQTEMKKQLQQAYDDFETYLDNITDMSQRLDISLVFLKEITKDLKNIKISIEQVLQSVKGLEDDIRKLRGKDFMELLQIRKDKILKQMLEKELDQVHIQINTQEYDPVSGSKKKSIKGKISYLLKSQQNDFDGEINEFLWSDKDKIKDVLLLRGKAGSGKSRASSNIEELLWIHDKIQPCWIPIFVSLPSLKDPRHNLIEQALESENYNFDNIQIRDFKEAISNGKLKVLFILESYDEIKTDFIGSNIYQTNRFAQDLNLQVPGQSVKVIVTTREEILISIGYQTWFYGQSINTLKEVELLPFNPEQSEEYIQKYIKISVKRTIKRFYEFLKQLKGQTFILNEFKQIWSNLEDIIDMIIIQKQIDDVLFSSYDAEKLVKKLQSLDFFNFIKTEQMLSLKKELLQLWSEPKFSQVIKNVNIEHLLCTPFMMEIIVYVLPKMSQQFSQATYIRDVVTKNYLILKRQANYSKQLITQLQNNEEIQQQKQEINEKKIISQKQNQDQKKADKAILEQFHFIMEELDNQNFFESFSITNQLEYINNSCIGSSKNFYVKFDANFIVSAFKLNQLNAFDFYETFVDYYSNQQIEKQKDLGKVTNSESFYIDLQDFSLYLAIDMSMRQITQVNYKQKGKLQIQNVHEDRNDQKSWDDLYFDQILDNPEYKSQLRKCMLITAKGNLYAFNHKSIQDYFVAKYIQKLYSSIFDSNQVIDIKSLEKSIYNNQLFNLSQEHYFVALELLKPKLMLVDDIKNKLITITKLSKTDSQIKVIRSASNSIYLLSYMGEHLENIDFKHISIQNTKINELTFFACDLSYSLFDNVSIDQCNFNCSIMKNVTWKNLICREKRILDDHNKKVISINFTEDGSSIISVSREGLIKKWLIYSNEDPKSLNLNDEVTKTSYSKINDVLICLTTHNILTINCQQLIQDKMIQLPNYQYYDICLQQDMQYLAANVQIRNKIYLWQIKDIQQQKDIQPIISQSKNNISISCLAVTKDFKFIATGDKEIIIWMGDYGKKYQEIVKVFENSDKKTQSLLFSQDEQILISGGEDCKIRFWNIKNNQKIQLQFQLDTLSPINSLSYQVEGRFLTVRTDHEIKLYDAQNPMLTQSFFRQEIDFDYKVFQISPNSKTLAISTTEKQNRSIILIWDISDYSNMKQLSSFINNVIDEDKVIQLQFSSDGQILFSITMNSVYIWNLKLNKLISKLQNQFKNIQNFSLSTDQLMFSICSNDMKLTLWNIQKLEQPQNIATLSLQHEGCYAYFCPNEQLLISFSKKSKPSGIVFWDSKQYKLISTEIQDEIIRDVTFNQEGTIMISFSNSIRIWKKNQSQFQIQARYKYYCDKITQSYMINNQQIIVLKDNMLIELTLSNDNKVDDHLFQYQERVTNFDFANNGKFLIINGSKKNGLLLFLIDQQQQSLQYKNGFNSCNDFSITQDFSIIAIANGEGTDIQYLKTKQLICYLEEKIKCTCVCFYQQKGNNFLIIGSQKDQGQLNLYDTNNIAAIKKIVSISLFCCPHKIQYLEKQQQVIILYNHILTLHNTDNLGQTKIILIKSGQNISKNFLLNQDQSTIGVGIDNEICFYPLSNLIDTESIATFDTTNIVYFGFSKYSQTLDIFKESSIFIKWDLTSSKIIQKVDLKIKKLSQITINEQETQFIAINLNENQQQKLIAIDWKSMKQIQTVEELTQEKGICRVVVYTSDGSSFVTGYSNRTFKFWDTKSCKPLQMFNSYTSSIDLIQISNRGIMAQTTDNKIKLWNIIALNQQQSQQTGHLDQINRLIVSPDGLSLVSGSQSQIIRWNLIEMKKIDILLEGEELPSYFSFSPDGQYLAAFEKGNWIKVWKITSLNIIEHCFRLLFSIHTENFQFNNQNNQLISKTKDKQILIWDLENAYLCKKLPNSIVKPEESFTIISSDSKLIVTSKPLKIIYPEEQMLFISDKLVIGAIAISHDSKLIGIEDFNKSITIWSVQSKKPLHIFNFANSKSSQILAIAFSKNNKKLLSTHMDEIVRLWNVVDGEYSLLQEVQVFQFKQFGSVQIFPVDEDNFLTLWAEHWGYDIFTECLLSYYYWQNPQRKDIDISSNHNYLNFTADYSEQKKLFAIQFQIWLHLYDINTNQIVAILEGNQLQKQNLSTIVSFSYDGTQLITKGANHILRLWDISDINNIKLKINFKSLIEVKAVHFLKDGETIRIIGKDDTINHHTIQQFTQICRISKQQQFEFLDTQIKQCKQFKVDIKDLEFSIVDVVKNESKQKVNYVNSKISNFTFTPSGQQFILGLEDGSIHIYCVSKQILDEYQRPVCQKIFARSTQLQADFCQIGMSIFQTKENENLQKLFIEKGAII</sequence>
<feature type="repeat" description="WD" evidence="3">
    <location>
        <begin position="3264"/>
        <end position="3295"/>
    </location>
</feature>
<feature type="repeat" description="WD" evidence="3">
    <location>
        <begin position="2159"/>
        <end position="2200"/>
    </location>
</feature>
<dbReference type="InterPro" id="IPR001680">
    <property type="entry name" value="WD40_rpt"/>
</dbReference>
<dbReference type="PROSITE" id="PS50294">
    <property type="entry name" value="WD_REPEATS_REGION"/>
    <property type="match status" value="2"/>
</dbReference>
<reference evidence="5" key="1">
    <citation type="submission" date="2021-01" db="EMBL/GenBank/DDBJ databases">
        <authorList>
            <consortium name="Genoscope - CEA"/>
            <person name="William W."/>
        </authorList>
    </citation>
    <scope>NUCLEOTIDE SEQUENCE</scope>
</reference>
<keyword evidence="4" id="KW-0175">Coiled coil</keyword>
<evidence type="ECO:0000256" key="3">
    <source>
        <dbReference type="PROSITE-ProRule" id="PRU00221"/>
    </source>
</evidence>
<dbReference type="Pfam" id="PF00400">
    <property type="entry name" value="WD40"/>
    <property type="match status" value="2"/>
</dbReference>
<keyword evidence="1 3" id="KW-0853">WD repeat</keyword>
<proteinExistence type="predicted"/>
<feature type="repeat" description="WD" evidence="3">
    <location>
        <begin position="3110"/>
        <end position="3151"/>
    </location>
</feature>